<name>A0ABR3FGH3_9AGAR</name>
<dbReference type="Proteomes" id="UP001465976">
    <property type="component" value="Unassembled WGS sequence"/>
</dbReference>
<keyword evidence="1" id="KW-0175">Coiled coil</keyword>
<gene>
    <name evidence="2" type="ORF">V5O48_007512</name>
</gene>
<feature type="coiled-coil region" evidence="1">
    <location>
        <begin position="40"/>
        <end position="79"/>
    </location>
</feature>
<evidence type="ECO:0008006" key="4">
    <source>
        <dbReference type="Google" id="ProtNLM"/>
    </source>
</evidence>
<comment type="caution">
    <text evidence="2">The sequence shown here is derived from an EMBL/GenBank/DDBJ whole genome shotgun (WGS) entry which is preliminary data.</text>
</comment>
<evidence type="ECO:0000313" key="3">
    <source>
        <dbReference type="Proteomes" id="UP001465976"/>
    </source>
</evidence>
<proteinExistence type="predicted"/>
<accession>A0ABR3FGH3</accession>
<reference evidence="2 3" key="1">
    <citation type="submission" date="2024-02" db="EMBL/GenBank/DDBJ databases">
        <title>A draft genome for the cacao thread blight pathogen Marasmius crinis-equi.</title>
        <authorList>
            <person name="Cohen S.P."/>
            <person name="Baruah I.K."/>
            <person name="Amoako-Attah I."/>
            <person name="Bukari Y."/>
            <person name="Meinhardt L.W."/>
            <person name="Bailey B.A."/>
        </authorList>
    </citation>
    <scope>NUCLEOTIDE SEQUENCE [LARGE SCALE GENOMIC DNA]</scope>
    <source>
        <strain evidence="2 3">GH-76</strain>
    </source>
</reference>
<evidence type="ECO:0000256" key="1">
    <source>
        <dbReference type="SAM" id="Coils"/>
    </source>
</evidence>
<keyword evidence="3" id="KW-1185">Reference proteome</keyword>
<dbReference type="EMBL" id="JBAHYK010000396">
    <property type="protein sequence ID" value="KAL0574448.1"/>
    <property type="molecule type" value="Genomic_DNA"/>
</dbReference>
<sequence length="79" mass="9089">MLAARITAARRLPQVALTPKRLVSSVREGSVAQSKGFKRADEYIRKQEQLELQKLKAQIEQKKLELEKLEKEANDIKKD</sequence>
<organism evidence="2 3">
    <name type="scientific">Marasmius crinis-equi</name>
    <dbReference type="NCBI Taxonomy" id="585013"/>
    <lineage>
        <taxon>Eukaryota</taxon>
        <taxon>Fungi</taxon>
        <taxon>Dikarya</taxon>
        <taxon>Basidiomycota</taxon>
        <taxon>Agaricomycotina</taxon>
        <taxon>Agaricomycetes</taxon>
        <taxon>Agaricomycetidae</taxon>
        <taxon>Agaricales</taxon>
        <taxon>Marasmiineae</taxon>
        <taxon>Marasmiaceae</taxon>
        <taxon>Marasmius</taxon>
    </lineage>
</organism>
<protein>
    <recommendedName>
        <fullName evidence="4">ATPase inhibitor</fullName>
    </recommendedName>
</protein>
<evidence type="ECO:0000313" key="2">
    <source>
        <dbReference type="EMBL" id="KAL0574448.1"/>
    </source>
</evidence>